<dbReference type="EMBL" id="MF477836">
    <property type="protein sequence ID" value="AXE75035.1"/>
    <property type="molecule type" value="Genomic_DNA"/>
</dbReference>
<name>A0A4Y1NN90_9STAP</name>
<protein>
    <submittedName>
        <fullName evidence="1">Uncharacterized protein</fullName>
    </submittedName>
</protein>
<keyword evidence="1" id="KW-0614">Plasmid</keyword>
<sequence length="186" mass="22294">MLYTDVYKYFEKLDENYYMDDFTFNGYAIRICLSTYKNNPFFAIICNMPDARIMKDIIYRQYSNGDIYINKQWNPDMLSHAMLSIEGIGNSRSFDPFYERLKEYILQEQLYISNKRNILAETNSTVRNKDNYIYYKTHRRTNMSSKQEAKCLDILGSSATNYLKSRRCTAVFTDNIFDKKDFKFDF</sequence>
<organism evidence="1">
    <name type="scientific">Macrococcoides canis</name>
    <dbReference type="NCBI Taxonomy" id="1855823"/>
    <lineage>
        <taxon>Bacteria</taxon>
        <taxon>Bacillati</taxon>
        <taxon>Bacillota</taxon>
        <taxon>Bacilli</taxon>
        <taxon>Bacillales</taxon>
        <taxon>Staphylococcaceae</taxon>
        <taxon>Macrococcoides</taxon>
    </lineage>
</organism>
<accession>A0A4Y1NN90</accession>
<geneLocation type="plasmid" evidence="1">
    <name>pKM0218</name>
</geneLocation>
<proteinExistence type="predicted"/>
<reference evidence="1" key="1">
    <citation type="journal article" date="2019" name="J. Antimicrob. Chemother.">
        <title>Macrococcus canis contains recombinogenic methicillin resistance elements and the mecB plasmid found in Staphylococcus aureus.</title>
        <authorList>
            <person name="Chanchaithong P."/>
            <person name="Perreten V."/>
            <person name="Schwendener S."/>
        </authorList>
    </citation>
    <scope>NUCLEOTIDE SEQUENCE</scope>
    <source>
        <strain evidence="1">KM0218</strain>
        <plasmid evidence="1">pKM0218</plasmid>
    </source>
</reference>
<dbReference type="RefSeq" id="WP_159372539.1">
    <property type="nucleotide sequence ID" value="NZ_MF477836.1"/>
</dbReference>
<evidence type="ECO:0000313" key="1">
    <source>
        <dbReference type="EMBL" id="AXE75035.1"/>
    </source>
</evidence>
<dbReference type="AlphaFoldDB" id="A0A4Y1NN90"/>